<comment type="caution">
    <text evidence="2">The sequence shown here is derived from an EMBL/GenBank/DDBJ whole genome shotgun (WGS) entry which is preliminary data.</text>
</comment>
<feature type="signal peptide" evidence="1">
    <location>
        <begin position="1"/>
        <end position="21"/>
    </location>
</feature>
<feature type="chain" id="PRO_5020314482" evidence="1">
    <location>
        <begin position="22"/>
        <end position="74"/>
    </location>
</feature>
<dbReference type="EMBL" id="AZBU02000005">
    <property type="protein sequence ID" value="TKR77713.1"/>
    <property type="molecule type" value="Genomic_DNA"/>
</dbReference>
<name>A0A4U5N623_STECR</name>
<keyword evidence="1" id="KW-0732">Signal</keyword>
<gene>
    <name evidence="2" type="ORF">L596_018634</name>
</gene>
<organism evidence="2 3">
    <name type="scientific">Steinernema carpocapsae</name>
    <name type="common">Entomopathogenic nematode</name>
    <dbReference type="NCBI Taxonomy" id="34508"/>
    <lineage>
        <taxon>Eukaryota</taxon>
        <taxon>Metazoa</taxon>
        <taxon>Ecdysozoa</taxon>
        <taxon>Nematoda</taxon>
        <taxon>Chromadorea</taxon>
        <taxon>Rhabditida</taxon>
        <taxon>Tylenchina</taxon>
        <taxon>Panagrolaimomorpha</taxon>
        <taxon>Strongyloidoidea</taxon>
        <taxon>Steinernematidae</taxon>
        <taxon>Steinernema</taxon>
    </lineage>
</organism>
<accession>A0A4U5N623</accession>
<evidence type="ECO:0000313" key="3">
    <source>
        <dbReference type="Proteomes" id="UP000298663"/>
    </source>
</evidence>
<dbReference type="AlphaFoldDB" id="A0A4U5N623"/>
<reference evidence="2 3" key="1">
    <citation type="journal article" date="2015" name="Genome Biol.">
        <title>Comparative genomics of Steinernema reveals deeply conserved gene regulatory networks.</title>
        <authorList>
            <person name="Dillman A.R."/>
            <person name="Macchietto M."/>
            <person name="Porter C.F."/>
            <person name="Rogers A."/>
            <person name="Williams B."/>
            <person name="Antoshechkin I."/>
            <person name="Lee M.M."/>
            <person name="Goodwin Z."/>
            <person name="Lu X."/>
            <person name="Lewis E.E."/>
            <person name="Goodrich-Blair H."/>
            <person name="Stock S.P."/>
            <person name="Adams B.J."/>
            <person name="Sternberg P.W."/>
            <person name="Mortazavi A."/>
        </authorList>
    </citation>
    <scope>NUCLEOTIDE SEQUENCE [LARGE SCALE GENOMIC DNA]</scope>
    <source>
        <strain evidence="2 3">ALL</strain>
    </source>
</reference>
<keyword evidence="3" id="KW-1185">Reference proteome</keyword>
<evidence type="ECO:0000256" key="1">
    <source>
        <dbReference type="SAM" id="SignalP"/>
    </source>
</evidence>
<dbReference type="Proteomes" id="UP000298663">
    <property type="component" value="Unassembled WGS sequence"/>
</dbReference>
<protein>
    <submittedName>
        <fullName evidence="2">Uncharacterized protein</fullName>
    </submittedName>
</protein>
<sequence length="74" mass="8418">MASQQLFVLFVFFLLVPALFAAIESAVEVPHVRAKRYEYNVQMPYSSVLIKGSNPVVEGFRTLGRLTDIFKYFG</sequence>
<proteinExistence type="predicted"/>
<reference evidence="2 3" key="2">
    <citation type="journal article" date="2019" name="G3 (Bethesda)">
        <title>Hybrid Assembly of the Genome of the Entomopathogenic Nematode Steinernema carpocapsae Identifies the X-Chromosome.</title>
        <authorList>
            <person name="Serra L."/>
            <person name="Macchietto M."/>
            <person name="Macias-Munoz A."/>
            <person name="McGill C.J."/>
            <person name="Rodriguez I.M."/>
            <person name="Rodriguez B."/>
            <person name="Murad R."/>
            <person name="Mortazavi A."/>
        </authorList>
    </citation>
    <scope>NUCLEOTIDE SEQUENCE [LARGE SCALE GENOMIC DNA]</scope>
    <source>
        <strain evidence="2 3">ALL</strain>
    </source>
</reference>
<evidence type="ECO:0000313" key="2">
    <source>
        <dbReference type="EMBL" id="TKR77713.1"/>
    </source>
</evidence>